<dbReference type="EMBL" id="RXZH01000004">
    <property type="protein sequence ID" value="RTZ15715.1"/>
    <property type="molecule type" value="Genomic_DNA"/>
</dbReference>
<dbReference type="OrthoDB" id="5562041at2"/>
<dbReference type="PANTHER" id="PTHR35936">
    <property type="entry name" value="MEMBRANE-BOUND LYTIC MUREIN TRANSGLYCOSYLASE F"/>
    <property type="match status" value="1"/>
</dbReference>
<name>A0A3S0PNR7_9VIBR</name>
<dbReference type="Proteomes" id="UP000268973">
    <property type="component" value="Unassembled WGS sequence"/>
</dbReference>
<dbReference type="SUPFAM" id="SSF53850">
    <property type="entry name" value="Periplasmic binding protein-like II"/>
    <property type="match status" value="1"/>
</dbReference>
<evidence type="ECO:0000256" key="2">
    <source>
        <dbReference type="ARBA" id="ARBA00022729"/>
    </source>
</evidence>
<evidence type="ECO:0000259" key="3">
    <source>
        <dbReference type="Pfam" id="PF00497"/>
    </source>
</evidence>
<accession>A0A3S0PNR7</accession>
<dbReference type="Pfam" id="PF00497">
    <property type="entry name" value="SBP_bac_3"/>
    <property type="match status" value="1"/>
</dbReference>
<dbReference type="AlphaFoldDB" id="A0A3S0PNR7"/>
<keyword evidence="5" id="KW-1185">Reference proteome</keyword>
<proteinExistence type="inferred from homology"/>
<keyword evidence="2" id="KW-0732">Signal</keyword>
<comment type="caution">
    <text evidence="4">The sequence shown here is derived from an EMBL/GenBank/DDBJ whole genome shotgun (WGS) entry which is preliminary data.</text>
</comment>
<comment type="similarity">
    <text evidence="1">Belongs to the bacterial solute-binding protein 3 family.</text>
</comment>
<evidence type="ECO:0000256" key="1">
    <source>
        <dbReference type="ARBA" id="ARBA00010333"/>
    </source>
</evidence>
<evidence type="ECO:0000313" key="4">
    <source>
        <dbReference type="EMBL" id="RTZ15715.1"/>
    </source>
</evidence>
<sequence length="257" mass="29598">MNKACSKGVKRWLLAIFLGLTCSVLGLGVSATPLKVAQSKWAPYIMDSPIGKGIAHDIVTMGLADAGYQFYYEQKPWARVLKETYYGKNDVIIAIWKNDKRKRHYYFTEPYMVNRLSVISLKGRSEFEYKDLESLSGKRIAIIDNYAYPPELLNHKHITKVASNNLETSIRLLLSHRADLLVTDEFVARWMIKEMNLPLERFKVHSIPLTITPLFAAVRKDHPIAQQIVYSLNFYFRNLPAEQVRQLQLKYGLVNSD</sequence>
<dbReference type="Gene3D" id="3.40.190.10">
    <property type="entry name" value="Periplasmic binding protein-like II"/>
    <property type="match status" value="2"/>
</dbReference>
<evidence type="ECO:0000313" key="5">
    <source>
        <dbReference type="Proteomes" id="UP000268973"/>
    </source>
</evidence>
<gene>
    <name evidence="4" type="ORF">EJ063_11610</name>
</gene>
<dbReference type="InterPro" id="IPR001638">
    <property type="entry name" value="Solute-binding_3/MltF_N"/>
</dbReference>
<reference evidence="4 5" key="1">
    <citation type="submission" date="2018-12" db="EMBL/GenBank/DDBJ databases">
        <title>Vibrio sp. isolated from China Sea.</title>
        <authorList>
            <person name="Li Y."/>
        </authorList>
    </citation>
    <scope>NUCLEOTIDE SEQUENCE [LARGE SCALE GENOMIC DNA]</scope>
    <source>
        <strain evidence="4 5">BEI207</strain>
    </source>
</reference>
<dbReference type="PANTHER" id="PTHR35936:SF25">
    <property type="entry name" value="ABC TRANSPORTER SUBSTRATE-BINDING PROTEIN"/>
    <property type="match status" value="1"/>
</dbReference>
<organism evidence="4 5">
    <name type="scientific">Vibrio aquaticus</name>
    <dbReference type="NCBI Taxonomy" id="2496559"/>
    <lineage>
        <taxon>Bacteria</taxon>
        <taxon>Pseudomonadati</taxon>
        <taxon>Pseudomonadota</taxon>
        <taxon>Gammaproteobacteria</taxon>
        <taxon>Vibrionales</taxon>
        <taxon>Vibrionaceae</taxon>
        <taxon>Vibrio</taxon>
    </lineage>
</organism>
<feature type="domain" description="Solute-binding protein family 3/N-terminal" evidence="3">
    <location>
        <begin position="41"/>
        <end position="223"/>
    </location>
</feature>
<protein>
    <submittedName>
        <fullName evidence="4">Transporter substrate-binding domain-containing protein</fullName>
    </submittedName>
</protein>